<proteinExistence type="predicted"/>
<reference evidence="2 3" key="1">
    <citation type="submission" date="2018-11" db="EMBL/GenBank/DDBJ databases">
        <title>Novel bacteria species description.</title>
        <authorList>
            <person name="Han J.-H."/>
        </authorList>
    </citation>
    <scope>NUCLEOTIDE SEQUENCE [LARGE SCALE GENOMIC DNA]</scope>
    <source>
        <strain evidence="2 3">KCTC23259</strain>
    </source>
</reference>
<feature type="transmembrane region" description="Helical" evidence="1">
    <location>
        <begin position="385"/>
        <end position="405"/>
    </location>
</feature>
<gene>
    <name evidence="2" type="ORF">EGI31_25275</name>
</gene>
<keyword evidence="1" id="KW-0812">Transmembrane</keyword>
<feature type="transmembrane region" description="Helical" evidence="1">
    <location>
        <begin position="252"/>
        <end position="272"/>
    </location>
</feature>
<keyword evidence="1" id="KW-1133">Transmembrane helix</keyword>
<organism evidence="2 3">
    <name type="scientific">Lacihabitans soyangensis</name>
    <dbReference type="NCBI Taxonomy" id="869394"/>
    <lineage>
        <taxon>Bacteria</taxon>
        <taxon>Pseudomonadati</taxon>
        <taxon>Bacteroidota</taxon>
        <taxon>Cytophagia</taxon>
        <taxon>Cytophagales</taxon>
        <taxon>Leadbetterellaceae</taxon>
        <taxon>Lacihabitans</taxon>
    </lineage>
</organism>
<feature type="transmembrane region" description="Helical" evidence="1">
    <location>
        <begin position="43"/>
        <end position="62"/>
    </location>
</feature>
<feature type="transmembrane region" description="Helical" evidence="1">
    <location>
        <begin position="12"/>
        <end position="31"/>
    </location>
</feature>
<evidence type="ECO:0000313" key="3">
    <source>
        <dbReference type="Proteomes" id="UP001204144"/>
    </source>
</evidence>
<feature type="transmembrane region" description="Helical" evidence="1">
    <location>
        <begin position="74"/>
        <end position="90"/>
    </location>
</feature>
<feature type="transmembrane region" description="Helical" evidence="1">
    <location>
        <begin position="361"/>
        <end position="379"/>
    </location>
</feature>
<feature type="transmembrane region" description="Helical" evidence="1">
    <location>
        <begin position="215"/>
        <end position="240"/>
    </location>
</feature>
<sequence>MSLGNKFLRLKTFLILILVIFLKNILFDFLLKSEQVGLWTTTQSAVFYTVFNVFDWLVFWFIFKDVLGSRIKTTLLAILTIIFTSIPFYLHTPLIRLDYDNLLVSSALYFIPFFVFIILKQSPKLIFLPIMMGIIPNINLEIANGFTGNLSFLRLFFGNGWLEQSLGNGVFLDFGLAVIKTCFWTAIVILFYEINHQFFAYKSWRFYVELPIKKGFLLIVVVVFKTLIYWMVGSLLIAMVGNNAVPLFTNKIGLALNGLGFFGFLCISSIYFRKYITLYFYQKSGHSNWLFFFFFIPFLDFIALLVTILVPFSVSKKAINFGFSKKILVGLVAFVLLAYAGVCYFKNIVNIPTTEKDLKTGLLIAQVLLPVFSAMGILLSVKSNVFHKVLLSILIILLPVVSLYLVPKIELSGKIELLVNTLSIYLHSGLILFFIYPTLYFKEYLKIK</sequence>
<protein>
    <submittedName>
        <fullName evidence="2">Uncharacterized protein</fullName>
    </submittedName>
</protein>
<evidence type="ECO:0000313" key="2">
    <source>
        <dbReference type="EMBL" id="MCP9766264.1"/>
    </source>
</evidence>
<keyword evidence="1" id="KW-0472">Membrane</keyword>
<dbReference type="AlphaFoldDB" id="A0AAE3H6M8"/>
<feature type="transmembrane region" description="Helical" evidence="1">
    <location>
        <begin position="126"/>
        <end position="146"/>
    </location>
</feature>
<dbReference type="RefSeq" id="WP_255039968.1">
    <property type="nucleotide sequence ID" value="NZ_RJUF01000198.1"/>
</dbReference>
<comment type="caution">
    <text evidence="2">The sequence shown here is derived from an EMBL/GenBank/DDBJ whole genome shotgun (WGS) entry which is preliminary data.</text>
</comment>
<accession>A0AAE3H6M8</accession>
<feature type="transmembrane region" description="Helical" evidence="1">
    <location>
        <begin position="102"/>
        <end position="119"/>
    </location>
</feature>
<evidence type="ECO:0000256" key="1">
    <source>
        <dbReference type="SAM" id="Phobius"/>
    </source>
</evidence>
<feature type="transmembrane region" description="Helical" evidence="1">
    <location>
        <begin position="327"/>
        <end position="349"/>
    </location>
</feature>
<name>A0AAE3H6M8_9BACT</name>
<dbReference type="Proteomes" id="UP001204144">
    <property type="component" value="Unassembled WGS sequence"/>
</dbReference>
<keyword evidence="3" id="KW-1185">Reference proteome</keyword>
<feature type="transmembrane region" description="Helical" evidence="1">
    <location>
        <begin position="417"/>
        <end position="436"/>
    </location>
</feature>
<dbReference type="EMBL" id="RJUF01000198">
    <property type="protein sequence ID" value="MCP9766264.1"/>
    <property type="molecule type" value="Genomic_DNA"/>
</dbReference>
<feature type="transmembrane region" description="Helical" evidence="1">
    <location>
        <begin position="292"/>
        <end position="315"/>
    </location>
</feature>
<feature type="transmembrane region" description="Helical" evidence="1">
    <location>
        <begin position="166"/>
        <end position="194"/>
    </location>
</feature>